<dbReference type="RefSeq" id="WP_044619235.1">
    <property type="nucleotide sequence ID" value="NZ_CP007142.1"/>
</dbReference>
<dbReference type="InterPro" id="IPR025743">
    <property type="entry name" value="TssM1_N"/>
</dbReference>
<reference evidence="3 4" key="1">
    <citation type="submission" date="2014-01" db="EMBL/GenBank/DDBJ databases">
        <title>Full genme sequencing of cellulolytic bacterium Gynuella sunshinyii YC6258T gen. nov., sp. nov.</title>
        <authorList>
            <person name="Khan H."/>
            <person name="Chung E.J."/>
            <person name="Chung Y.R."/>
        </authorList>
    </citation>
    <scope>NUCLEOTIDE SEQUENCE [LARGE SCALE GENOMIC DNA]</scope>
    <source>
        <strain evidence="3 4">YC6258</strain>
    </source>
</reference>
<dbReference type="Proteomes" id="UP000032266">
    <property type="component" value="Chromosome"/>
</dbReference>
<evidence type="ECO:0000256" key="1">
    <source>
        <dbReference type="SAM" id="Phobius"/>
    </source>
</evidence>
<gene>
    <name evidence="3" type="ORF">YC6258_05486</name>
</gene>
<dbReference type="InterPro" id="IPR053156">
    <property type="entry name" value="T6SS_TssM-like"/>
</dbReference>
<evidence type="ECO:0000313" key="4">
    <source>
        <dbReference type="Proteomes" id="UP000032266"/>
    </source>
</evidence>
<dbReference type="STRING" id="1445510.YC6258_05486"/>
<feature type="transmembrane region" description="Helical" evidence="1">
    <location>
        <begin position="351"/>
        <end position="370"/>
    </location>
</feature>
<keyword evidence="1" id="KW-0472">Membrane</keyword>
<dbReference type="EMBL" id="CP007142">
    <property type="protein sequence ID" value="AJQ97514.1"/>
    <property type="molecule type" value="Genomic_DNA"/>
</dbReference>
<feature type="domain" description="Type VI secretion system component TssM1 N-terminal" evidence="2">
    <location>
        <begin position="124"/>
        <end position="330"/>
    </location>
</feature>
<keyword evidence="1" id="KW-1133">Transmembrane helix</keyword>
<proteinExistence type="predicted"/>
<protein>
    <recommendedName>
        <fullName evidence="2">Type VI secretion system component TssM1 N-terminal domain-containing protein</fullName>
    </recommendedName>
</protein>
<accession>A0A0C5W4G9</accession>
<sequence>MTLLFYLLAALALILLLILSRMVFRARLPQLRLKWPQSLNIRAGIRRWDGIKSLLRQLRTHSDARYGIPWIMVIGEPGSGKRDVVKAMVKGQKVRLLERDIGRSFKSQSVNLHDQGILLDLELSDKQSWQDALTELNNWRPERPVDSVVLMISATTLLEAESARLQTLARRLYTQLWSLQKHLEFITPIYLLVTQTEEVPGFVSFWSAQTRYHDQMFGWSSPGSEEARFSPAWIDTAFDELQQQLYQLQSQFIAHGCEVEDADGFVLFPKHFDQLRGNLKTLSAILFHETVYKTGATVRGLYFCGRVDHSSPPVFLTELISRKIYPERNIGRPIRQAQLSRNQLIRRIQKVTLAVFAMLFLSLLATSWILKQDMWTQTQALRHINQIVDPHSDQATTPSTLTDRECLSADQFFSLVRFIGEIRASDWYWNIPFSYPVFNSNSPAKLSAGHVANGAIEKVIMPAIKCQLEHRIAGISNNLPQTLTRPTREAEQQWSDMVDQLTGFAVQKSNFELLSRPVAQAERLRKRAVRNDAQTLEDQIGVKTVSAFDALVKYLYGRSLENRYLSSEWALYHALLEVDYRDNQLIMPRIVAEHLPQLLAQRTDELVDLHINTAAAGVNVLADLAGEQAARKEVRAFRGWHDYIFSTWLGGNEQDNHCLDLQLKLQTLIEEWPQLDSPALEPSFSVQNCYRPMLDKLLQVVWNGDPIVKLAGERQVIDWSNHFRFELEALKSLSEKSFMTVETRRRFNCSEKLLSSWNDQPVKSALAYLSEYQNFLLHQRELANAAGLTDVDPLYIKVGHKQVQRLMDTLVDQALPDADKTLLQQQELAPQSYAFNRAVDNLILARSLYYQLIGDGEHAAWISCVDDYADQRLAVLKNLARETFQLNPGQGAQERLFPALKDTPTTASYFQSELSRVQWLSDLAAPYSAWFGATVLDSGDDPRRFWYSTIDELNRLVALKDKTSQAQQLADFLNQVALPLDYQSCQQTLAEQPADTAEINLFAVRQTGLIRQAKAQCQNYLEAGSQSVYLALKEQFNRTLAGYFPFSDISADDADPLDVEAFFSRYQSERDGLLAWADSQNNPQVQEFLSHLDQVANLMNHLLVDGQIKPLNLQLSFRYAAARSPGSEQVVRWQLSNGSEQVFYPNGGSELAWLSGEPVQFTARWAERSPVQPQFDSRQSNLTVSGRSASFRQEGNWALIRFVRQYLDSSSPVSNRLALSFSVPVKTVDDTQDRDLQNSILRLSMAFQVQDIGKQNWVPLNWPAVFPSRAPAI</sequence>
<evidence type="ECO:0000259" key="2">
    <source>
        <dbReference type="Pfam" id="PF14331"/>
    </source>
</evidence>
<name>A0A0C5W4G9_9GAMM</name>
<dbReference type="KEGG" id="gsn:YC6258_05486"/>
<dbReference type="HOGENOM" id="CLU_003536_0_0_6"/>
<keyword evidence="1" id="KW-0812">Transmembrane</keyword>
<evidence type="ECO:0000313" key="3">
    <source>
        <dbReference type="EMBL" id="AJQ97514.1"/>
    </source>
</evidence>
<organism evidence="3 4">
    <name type="scientific">Gynuella sunshinyii YC6258</name>
    <dbReference type="NCBI Taxonomy" id="1445510"/>
    <lineage>
        <taxon>Bacteria</taxon>
        <taxon>Pseudomonadati</taxon>
        <taxon>Pseudomonadota</taxon>
        <taxon>Gammaproteobacteria</taxon>
        <taxon>Oceanospirillales</taxon>
        <taxon>Saccharospirillaceae</taxon>
        <taxon>Gynuella</taxon>
    </lineage>
</organism>
<dbReference type="Pfam" id="PF14331">
    <property type="entry name" value="IcmF-related_N"/>
    <property type="match status" value="1"/>
</dbReference>
<feature type="transmembrane region" description="Helical" evidence="1">
    <location>
        <begin position="6"/>
        <end position="24"/>
    </location>
</feature>
<keyword evidence="4" id="KW-1185">Reference proteome</keyword>
<dbReference type="PANTHER" id="PTHR36153">
    <property type="entry name" value="INNER MEMBRANE PROTEIN-RELATED"/>
    <property type="match status" value="1"/>
</dbReference>
<dbReference type="AlphaFoldDB" id="A0A0C5W4G9"/>
<dbReference type="PANTHER" id="PTHR36153:SF1">
    <property type="entry name" value="TYPE VI SECRETION SYSTEM COMPONENT TSSM1"/>
    <property type="match status" value="1"/>
</dbReference>